<dbReference type="Proteomes" id="UP001314229">
    <property type="component" value="Unassembled WGS sequence"/>
</dbReference>
<comment type="caution">
    <text evidence="2">The sequence shown here is derived from an EMBL/GenBank/DDBJ whole genome shotgun (WGS) entry which is preliminary data.</text>
</comment>
<keyword evidence="3" id="KW-1185">Reference proteome</keyword>
<gene>
    <name evidence="2" type="ORF">FSCOSCO3_A028387</name>
</gene>
<evidence type="ECO:0000256" key="1">
    <source>
        <dbReference type="SAM" id="MobiDB-lite"/>
    </source>
</evidence>
<feature type="region of interest" description="Disordered" evidence="1">
    <location>
        <begin position="171"/>
        <end position="339"/>
    </location>
</feature>
<evidence type="ECO:0000313" key="3">
    <source>
        <dbReference type="Proteomes" id="UP001314229"/>
    </source>
</evidence>
<reference evidence="2 3" key="1">
    <citation type="submission" date="2024-01" db="EMBL/GenBank/DDBJ databases">
        <authorList>
            <person name="Alioto T."/>
            <person name="Alioto T."/>
            <person name="Gomez Garrido J."/>
        </authorList>
    </citation>
    <scope>NUCLEOTIDE SEQUENCE [LARGE SCALE GENOMIC DNA]</scope>
</reference>
<evidence type="ECO:0000313" key="2">
    <source>
        <dbReference type="EMBL" id="CAK6955462.1"/>
    </source>
</evidence>
<name>A0AAV1N7A7_SCOSC</name>
<feature type="compositionally biased region" description="Polar residues" evidence="1">
    <location>
        <begin position="324"/>
        <end position="339"/>
    </location>
</feature>
<organism evidence="2 3">
    <name type="scientific">Scomber scombrus</name>
    <name type="common">Atlantic mackerel</name>
    <name type="synonym">Scomber vernalis</name>
    <dbReference type="NCBI Taxonomy" id="13677"/>
    <lineage>
        <taxon>Eukaryota</taxon>
        <taxon>Metazoa</taxon>
        <taxon>Chordata</taxon>
        <taxon>Craniata</taxon>
        <taxon>Vertebrata</taxon>
        <taxon>Euteleostomi</taxon>
        <taxon>Actinopterygii</taxon>
        <taxon>Neopterygii</taxon>
        <taxon>Teleostei</taxon>
        <taxon>Neoteleostei</taxon>
        <taxon>Acanthomorphata</taxon>
        <taxon>Pelagiaria</taxon>
        <taxon>Scombriformes</taxon>
        <taxon>Scombridae</taxon>
        <taxon>Scomber</taxon>
    </lineage>
</organism>
<protein>
    <submittedName>
        <fullName evidence="2">Uncharacterized protein LOC120562328</fullName>
    </submittedName>
</protein>
<sequence>MDPYPEYEDRGARSKRYIRPPARYADYEVDHLDYIGQRYREEVETTHQEGKVRMTSLTSAYDSSPPSRLQRREAILQEMDLCYGAESQQHIPENQLAPLLFPDGELRERLQDHSTPLSATLHPRHSHDHKAELEDIRYERHLIQQTQQRMSSDLVELRALRTEMRQLVDAVRNLQSPSPLHTSKPELKGMQPQPPVGSEPDGEEEDHWPAPPPWPEPLPDEEAMSPTTSKLLVGQPQVQHSTGGGPPVPRPRNGTAPYSSPWFKPAQPPPWLSSCSPAEPKYPTAYGGHSSEPRSNPVPPQQPPYMSWMQPPPSRTPQGRRPLTSEQRYNQATRGSSAS</sequence>
<accession>A0AAV1N7A7</accession>
<dbReference type="AlphaFoldDB" id="A0AAV1N7A7"/>
<proteinExistence type="predicted"/>
<dbReference type="EMBL" id="CAWUFR010000021">
    <property type="protein sequence ID" value="CAK6955462.1"/>
    <property type="molecule type" value="Genomic_DNA"/>
</dbReference>
<feature type="compositionally biased region" description="Polar residues" evidence="1">
    <location>
        <begin position="225"/>
        <end position="241"/>
    </location>
</feature>